<keyword evidence="2" id="KW-1185">Reference proteome</keyword>
<dbReference type="EMBL" id="JAANYN010000017">
    <property type="protein sequence ID" value="NHE59770.1"/>
    <property type="molecule type" value="Genomic_DNA"/>
</dbReference>
<proteinExistence type="predicted"/>
<dbReference type="RefSeq" id="WP_166151496.1">
    <property type="nucleotide sequence ID" value="NZ_JAANYN010000017.1"/>
</dbReference>
<organism evidence="1 2">
    <name type="scientific">Cyclobacterium plantarum</name>
    <dbReference type="NCBI Taxonomy" id="2716263"/>
    <lineage>
        <taxon>Bacteria</taxon>
        <taxon>Pseudomonadati</taxon>
        <taxon>Bacteroidota</taxon>
        <taxon>Cytophagia</taxon>
        <taxon>Cytophagales</taxon>
        <taxon>Cyclobacteriaceae</taxon>
        <taxon>Cyclobacterium</taxon>
    </lineage>
</organism>
<comment type="caution">
    <text evidence="1">The sequence shown here is derived from an EMBL/GenBank/DDBJ whole genome shotgun (WGS) entry which is preliminary data.</text>
</comment>
<accession>A0ABX0HEM1</accession>
<name>A0ABX0HEM1_9BACT</name>
<reference evidence="1 2" key="1">
    <citation type="submission" date="2020-03" db="EMBL/GenBank/DDBJ databases">
        <title>Cyclobacterium plantarum sp. nov., a marine bacterium isolated from a coastal-marine wetland.</title>
        <authorList>
            <person name="Sanchez-Porro C."/>
            <person name="Ventosa A."/>
            <person name="Amoozegar M."/>
        </authorList>
    </citation>
    <scope>NUCLEOTIDE SEQUENCE [LARGE SCALE GENOMIC DNA]</scope>
    <source>
        <strain evidence="1 2">GBPx2</strain>
    </source>
</reference>
<gene>
    <name evidence="1" type="ORF">G9Q97_23445</name>
</gene>
<protein>
    <submittedName>
        <fullName evidence="1">Uncharacterized protein</fullName>
    </submittedName>
</protein>
<evidence type="ECO:0000313" key="1">
    <source>
        <dbReference type="EMBL" id="NHE59770.1"/>
    </source>
</evidence>
<sequence>MRPFIAISLLFCFIVYHFGYHVFHKVYQYKIEKDWSERVYQEDFSNKKVMKIPMKLPYSFDEEGFQLTNIPFTKDGKAYRAIQKRFKDDTFELVYVPDMAKIKLEINTKQWILTIIPENGSDSQNDQVISQTSLKDYIKPLFQFVFSKPSVNRMNWNSFFTCFWMETLIPFPSPPPRFV</sequence>
<dbReference type="Proteomes" id="UP000649799">
    <property type="component" value="Unassembled WGS sequence"/>
</dbReference>
<evidence type="ECO:0000313" key="2">
    <source>
        <dbReference type="Proteomes" id="UP000649799"/>
    </source>
</evidence>